<dbReference type="Proteomes" id="UP001597460">
    <property type="component" value="Unassembled WGS sequence"/>
</dbReference>
<dbReference type="Pfam" id="PF20732">
    <property type="entry name" value="NamZ_C"/>
    <property type="match status" value="1"/>
</dbReference>
<evidence type="ECO:0000313" key="4">
    <source>
        <dbReference type="Proteomes" id="UP001597460"/>
    </source>
</evidence>
<dbReference type="Gene3D" id="3.40.50.12170">
    <property type="entry name" value="Uncharacterised protein PF07075, DUF1343"/>
    <property type="match status" value="1"/>
</dbReference>
<dbReference type="InterPro" id="IPR048503">
    <property type="entry name" value="NamZ_C"/>
</dbReference>
<feature type="domain" description="Peptidoglycan beta-N-acetylmuramidase NamZ N-terminal" evidence="1">
    <location>
        <begin position="49"/>
        <end position="252"/>
    </location>
</feature>
<evidence type="ECO:0000313" key="3">
    <source>
        <dbReference type="EMBL" id="MFD2532638.1"/>
    </source>
</evidence>
<dbReference type="PANTHER" id="PTHR42915:SF1">
    <property type="entry name" value="PEPTIDOGLYCAN BETA-N-ACETYLMURAMIDASE NAMZ"/>
    <property type="match status" value="1"/>
</dbReference>
<dbReference type="RefSeq" id="WP_390301404.1">
    <property type="nucleotide sequence ID" value="NZ_JBHULI010000024.1"/>
</dbReference>
<dbReference type="PIRSF" id="PIRSF016719">
    <property type="entry name" value="UCP016719"/>
    <property type="match status" value="1"/>
</dbReference>
<sequence length="407" mass="45505">MRNHLLFILTVFILFTGCNLQYAEEQPKVKLGIEVLLEDHLQGLEGKRVGLLMNPTSRVNGVHMVDTLMNSGVNVTALFAAEHGFRGQSGAGEVIEDGIDQETGLPVFSLYGSSKKPTAEMLEYVDVILFDLPDMGVRFYTYSATMGLVMEALAENDKELWILDRPNPLGGEYVAGWILQEEYKSFVGFYPTPVIYGMTMGELAQMAVGEGWLELEQIPNYRIIKTAGWQRDMIWPETGLEWIAPSPNLPTFEHAFAYAGTVIFEGTNLSEGRGTENPFLMIGSPDLNFSGSELDSIQEKHSVRIDSVTFEPRSIPGKALSPKLEGELCYGFHLSFPEGYSKTDPLKLGLALLEFNRDHTDDFEIKPFANNLFGIDLKTIIENKAGLPSWEDEVASFKKKRADYLLY</sequence>
<dbReference type="InterPro" id="IPR008302">
    <property type="entry name" value="NamZ"/>
</dbReference>
<name>A0ABW5JIQ2_9BACT</name>
<dbReference type="Pfam" id="PF07075">
    <property type="entry name" value="NamZ_N"/>
    <property type="match status" value="1"/>
</dbReference>
<dbReference type="PROSITE" id="PS51257">
    <property type="entry name" value="PROKAR_LIPOPROTEIN"/>
    <property type="match status" value="1"/>
</dbReference>
<feature type="domain" description="Peptidoglycan beta-N-acetylmuramidase NamZ C-terminal" evidence="2">
    <location>
        <begin position="257"/>
        <end position="407"/>
    </location>
</feature>
<dbReference type="Gene3D" id="3.90.1150.140">
    <property type="match status" value="1"/>
</dbReference>
<evidence type="ECO:0000259" key="2">
    <source>
        <dbReference type="Pfam" id="PF20732"/>
    </source>
</evidence>
<dbReference type="EMBL" id="JBHULI010000024">
    <property type="protein sequence ID" value="MFD2532638.1"/>
    <property type="molecule type" value="Genomic_DNA"/>
</dbReference>
<accession>A0ABW5JIQ2</accession>
<proteinExistence type="predicted"/>
<keyword evidence="4" id="KW-1185">Reference proteome</keyword>
<gene>
    <name evidence="3" type="ORF">ACFSVN_09300</name>
</gene>
<protein>
    <submittedName>
        <fullName evidence="3">Exo-beta-N-acetylmuramidase NamZ domain-containing protein</fullName>
    </submittedName>
</protein>
<evidence type="ECO:0000259" key="1">
    <source>
        <dbReference type="Pfam" id="PF07075"/>
    </source>
</evidence>
<dbReference type="InterPro" id="IPR048502">
    <property type="entry name" value="NamZ_N"/>
</dbReference>
<organism evidence="3 4">
    <name type="scientific">Gracilimonas halophila</name>
    <dbReference type="NCBI Taxonomy" id="1834464"/>
    <lineage>
        <taxon>Bacteria</taxon>
        <taxon>Pseudomonadati</taxon>
        <taxon>Balneolota</taxon>
        <taxon>Balneolia</taxon>
        <taxon>Balneolales</taxon>
        <taxon>Balneolaceae</taxon>
        <taxon>Gracilimonas</taxon>
    </lineage>
</organism>
<dbReference type="PANTHER" id="PTHR42915">
    <property type="entry name" value="HYPOTHETICAL 460 KDA PROTEIN IN FEUA-SIGW INTERGENIC REGION [PRECURSOR]"/>
    <property type="match status" value="1"/>
</dbReference>
<comment type="caution">
    <text evidence="3">The sequence shown here is derived from an EMBL/GenBank/DDBJ whole genome shotgun (WGS) entry which is preliminary data.</text>
</comment>
<reference evidence="4" key="1">
    <citation type="journal article" date="2019" name="Int. J. Syst. Evol. Microbiol.">
        <title>The Global Catalogue of Microorganisms (GCM) 10K type strain sequencing project: providing services to taxonomists for standard genome sequencing and annotation.</title>
        <authorList>
            <consortium name="The Broad Institute Genomics Platform"/>
            <consortium name="The Broad Institute Genome Sequencing Center for Infectious Disease"/>
            <person name="Wu L."/>
            <person name="Ma J."/>
        </authorList>
    </citation>
    <scope>NUCLEOTIDE SEQUENCE [LARGE SCALE GENOMIC DNA]</scope>
    <source>
        <strain evidence="4">KCTC 52042</strain>
    </source>
</reference>